<proteinExistence type="predicted"/>
<dbReference type="EMBL" id="MT143076">
    <property type="protein sequence ID" value="QJA92555.1"/>
    <property type="molecule type" value="Genomic_DNA"/>
</dbReference>
<gene>
    <name evidence="2" type="ORF">MM415B04586_0012</name>
</gene>
<keyword evidence="1" id="KW-0472">Membrane</keyword>
<dbReference type="AlphaFoldDB" id="A0A6M3LI37"/>
<accession>A0A6M3LI37</accession>
<keyword evidence="1" id="KW-1133">Transmembrane helix</keyword>
<feature type="transmembrane region" description="Helical" evidence="1">
    <location>
        <begin position="53"/>
        <end position="73"/>
    </location>
</feature>
<organism evidence="2">
    <name type="scientific">viral metagenome</name>
    <dbReference type="NCBI Taxonomy" id="1070528"/>
    <lineage>
        <taxon>unclassified sequences</taxon>
        <taxon>metagenomes</taxon>
        <taxon>organismal metagenomes</taxon>
    </lineage>
</organism>
<keyword evidence="1" id="KW-0812">Transmembrane</keyword>
<reference evidence="2" key="1">
    <citation type="submission" date="2020-03" db="EMBL/GenBank/DDBJ databases">
        <title>The deep terrestrial virosphere.</title>
        <authorList>
            <person name="Holmfeldt K."/>
            <person name="Nilsson E."/>
            <person name="Simone D."/>
            <person name="Lopez-Fernandez M."/>
            <person name="Wu X."/>
            <person name="de Brujin I."/>
            <person name="Lundin D."/>
            <person name="Andersson A."/>
            <person name="Bertilsson S."/>
            <person name="Dopson M."/>
        </authorList>
    </citation>
    <scope>NUCLEOTIDE SEQUENCE</scope>
    <source>
        <strain evidence="2">MM415B04586</strain>
    </source>
</reference>
<protein>
    <submittedName>
        <fullName evidence="2">Uncharacterized protein</fullName>
    </submittedName>
</protein>
<sequence>MPAEKTRKHWWETSTGRPVWEVRRNWGATACFVAVVIAASPTAPILAIGALSITTNSVAAGLGFLGTYVFGWGKGKAEERDKK</sequence>
<evidence type="ECO:0000256" key="1">
    <source>
        <dbReference type="SAM" id="Phobius"/>
    </source>
</evidence>
<evidence type="ECO:0000313" key="2">
    <source>
        <dbReference type="EMBL" id="QJA92555.1"/>
    </source>
</evidence>
<feature type="transmembrane region" description="Helical" evidence="1">
    <location>
        <begin position="26"/>
        <end position="47"/>
    </location>
</feature>
<name>A0A6M3LI37_9ZZZZ</name>